<comment type="caution">
    <text evidence="16">The sequence shown here is derived from an EMBL/GenBank/DDBJ whole genome shotgun (WGS) entry which is preliminary data.</text>
</comment>
<dbReference type="EMBL" id="MGGD01000054">
    <property type="protein sequence ID" value="OGM19841.1"/>
    <property type="molecule type" value="Genomic_DNA"/>
</dbReference>
<dbReference type="Pfam" id="PF03147">
    <property type="entry name" value="FDX-ACB"/>
    <property type="match status" value="1"/>
</dbReference>
<dbReference type="InterPro" id="IPR005146">
    <property type="entry name" value="B3/B4_tRNA-bd"/>
</dbReference>
<evidence type="ECO:0000256" key="8">
    <source>
        <dbReference type="ARBA" id="ARBA00022840"/>
    </source>
</evidence>
<evidence type="ECO:0000256" key="13">
    <source>
        <dbReference type="ARBA" id="ARBA00049255"/>
    </source>
</evidence>
<comment type="cofactor">
    <cofactor evidence="1">
        <name>Mg(2+)</name>
        <dbReference type="ChEBI" id="CHEBI:18420"/>
    </cofactor>
</comment>
<dbReference type="NCBIfam" id="TIGR00472">
    <property type="entry name" value="pheT_bact"/>
    <property type="match status" value="1"/>
</dbReference>
<evidence type="ECO:0000256" key="4">
    <source>
        <dbReference type="ARBA" id="ARBA00012814"/>
    </source>
</evidence>
<dbReference type="SUPFAM" id="SSF55681">
    <property type="entry name" value="Class II aaRS and biotin synthetases"/>
    <property type="match status" value="1"/>
</dbReference>
<evidence type="ECO:0000259" key="15">
    <source>
        <dbReference type="PROSITE" id="PS51483"/>
    </source>
</evidence>
<dbReference type="InterPro" id="IPR020825">
    <property type="entry name" value="Phe-tRNA_synthase-like_B3/B4"/>
</dbReference>
<dbReference type="GO" id="GO:0000287">
    <property type="term" value="F:magnesium ion binding"/>
    <property type="evidence" value="ECO:0007669"/>
    <property type="project" value="InterPro"/>
</dbReference>
<dbReference type="EC" id="6.1.1.20" evidence="4"/>
<feature type="non-terminal residue" evidence="16">
    <location>
        <position position="651"/>
    </location>
</feature>
<evidence type="ECO:0000256" key="10">
    <source>
        <dbReference type="ARBA" id="ARBA00022917"/>
    </source>
</evidence>
<evidence type="ECO:0000256" key="7">
    <source>
        <dbReference type="ARBA" id="ARBA00022741"/>
    </source>
</evidence>
<evidence type="ECO:0000256" key="6">
    <source>
        <dbReference type="ARBA" id="ARBA00022723"/>
    </source>
</evidence>
<sequence length="651" mass="73920">MKAPIPWLKEYVEIKLPLNDLMWKMTEIGLTTESYQTIEGEKVLEVEVTPNRPDWLSILGIAREIAIIEKLKVKLPKLSDIPEPSSKLPLKININSKLVGRYTGITIANVKVKAAPLWMQKRLILMGLRPINNLVDITNYCMYELGIPIHVFDYDKFKSSNLKLELSKGGEKFISVDEISYPLPPDTLIIKDGDRVIDLCGIKGGLNTGISNSTKNIYIHVPIYSPTVIRKTSLALKLASDASYIYERGPDRGGNLNTLKRVVALVLEFAGGKVASEIIDLKDKEYSPAKISVSLNKLESVLGFKLEWDEIIDILSDLNLSPQKMGEGLSLTIPTYRGDLKIEEDIVEEVARIHGYNNFPKTLPTGTIAKEKIAYYFNPKFQNHLKTLMYGVGFSEIQTLSLTSREQLIKSQLNLENHIKIANPVSLEYEYFRSSLVPNLLDSIKLNSLLKKLKLFELNKVYFGPPDKHRELYKLAAIQSAGSFREFKGVIDLILEKLNIDNFDIKDSLVEKSIWHPTKSAVIEAGDTPIGTFGEIHPKVLQNFQIKNRLWAFEAEVLSLEYLSYDPIFEQPNKYPPQIEDVTLEIKKGIKIRDVISSIKISSKLVSSVELVDIYNENYTFRIYYQAPEKTLDNVEVEKIRTNILKILMKK</sequence>
<dbReference type="Pfam" id="PF03484">
    <property type="entry name" value="B5"/>
    <property type="match status" value="1"/>
</dbReference>
<dbReference type="InterPro" id="IPR045060">
    <property type="entry name" value="Phe-tRNA-ligase_IIc_bsu"/>
</dbReference>
<dbReference type="SMART" id="SM00896">
    <property type="entry name" value="FDX-ACB"/>
    <property type="match status" value="1"/>
</dbReference>
<accession>A0A1F7XXS7</accession>
<dbReference type="InterPro" id="IPR036690">
    <property type="entry name" value="Fdx_antiC-bd_sf"/>
</dbReference>
<dbReference type="PANTHER" id="PTHR10947">
    <property type="entry name" value="PHENYLALANYL-TRNA SYNTHETASE BETA CHAIN AND LEUCINE-RICH REPEAT-CONTAINING PROTEIN 47"/>
    <property type="match status" value="1"/>
</dbReference>
<feature type="domain" description="FDX-ACB" evidence="14">
    <location>
        <begin position="573"/>
        <end position="651"/>
    </location>
</feature>
<evidence type="ECO:0000313" key="16">
    <source>
        <dbReference type="EMBL" id="OGM19841.1"/>
    </source>
</evidence>
<dbReference type="InterPro" id="IPR005147">
    <property type="entry name" value="tRNA_synthase_B5-dom"/>
</dbReference>
<organism evidence="16 17">
    <name type="scientific">Candidatus Woesebacteria bacterium RIFCSPHIGHO2_01_FULL_38_26b</name>
    <dbReference type="NCBI Taxonomy" id="1802491"/>
    <lineage>
        <taxon>Bacteria</taxon>
        <taxon>Candidatus Woeseibacteriota</taxon>
    </lineage>
</organism>
<keyword evidence="6" id="KW-0479">Metal-binding</keyword>
<dbReference type="SUPFAM" id="SSF54991">
    <property type="entry name" value="Anticodon-binding domain of PheRS"/>
    <property type="match status" value="1"/>
</dbReference>
<dbReference type="GO" id="GO:0009328">
    <property type="term" value="C:phenylalanine-tRNA ligase complex"/>
    <property type="evidence" value="ECO:0007669"/>
    <property type="project" value="TreeGrafter"/>
</dbReference>
<dbReference type="GO" id="GO:0004826">
    <property type="term" value="F:phenylalanine-tRNA ligase activity"/>
    <property type="evidence" value="ECO:0007669"/>
    <property type="project" value="UniProtKB-EC"/>
</dbReference>
<dbReference type="Pfam" id="PF17759">
    <property type="entry name" value="tRNA_synthFbeta"/>
    <property type="match status" value="1"/>
</dbReference>
<dbReference type="Gene3D" id="3.30.56.10">
    <property type="match status" value="2"/>
</dbReference>
<proteinExistence type="inferred from homology"/>
<dbReference type="PROSITE" id="PS51483">
    <property type="entry name" value="B5"/>
    <property type="match status" value="1"/>
</dbReference>
<dbReference type="GO" id="GO:0006432">
    <property type="term" value="P:phenylalanyl-tRNA aminoacylation"/>
    <property type="evidence" value="ECO:0007669"/>
    <property type="project" value="InterPro"/>
</dbReference>
<evidence type="ECO:0000256" key="5">
    <source>
        <dbReference type="ARBA" id="ARBA00022598"/>
    </source>
</evidence>
<dbReference type="Gene3D" id="3.30.930.10">
    <property type="entry name" value="Bira Bifunctional Protein, Domain 2"/>
    <property type="match status" value="1"/>
</dbReference>
<keyword evidence="5 16" id="KW-0436">Ligase</keyword>
<feature type="domain" description="B5" evidence="15">
    <location>
        <begin position="286"/>
        <end position="361"/>
    </location>
</feature>
<gene>
    <name evidence="16" type="ORF">A2771_01005</name>
</gene>
<dbReference type="SUPFAM" id="SSF56037">
    <property type="entry name" value="PheT/TilS domain"/>
    <property type="match status" value="1"/>
</dbReference>
<dbReference type="PANTHER" id="PTHR10947:SF0">
    <property type="entry name" value="PHENYLALANINE--TRNA LIGASE BETA SUBUNIT"/>
    <property type="match status" value="1"/>
</dbReference>
<keyword evidence="7" id="KW-0547">Nucleotide-binding</keyword>
<dbReference type="Gene3D" id="3.30.70.380">
    <property type="entry name" value="Ferrodoxin-fold anticodon-binding domain"/>
    <property type="match status" value="1"/>
</dbReference>
<evidence type="ECO:0000256" key="3">
    <source>
        <dbReference type="ARBA" id="ARBA00011209"/>
    </source>
</evidence>
<dbReference type="InterPro" id="IPR005121">
    <property type="entry name" value="Fdx_antiC-bd"/>
</dbReference>
<name>A0A1F7XXS7_9BACT</name>
<dbReference type="AlphaFoldDB" id="A0A1F7XXS7"/>
<evidence type="ECO:0000256" key="11">
    <source>
        <dbReference type="ARBA" id="ARBA00023146"/>
    </source>
</evidence>
<evidence type="ECO:0000256" key="2">
    <source>
        <dbReference type="ARBA" id="ARBA00008653"/>
    </source>
</evidence>
<dbReference type="HAMAP" id="MF_00283">
    <property type="entry name" value="Phe_tRNA_synth_beta1"/>
    <property type="match status" value="1"/>
</dbReference>
<dbReference type="InterPro" id="IPR009061">
    <property type="entry name" value="DNA-bd_dom_put_sf"/>
</dbReference>
<keyword evidence="9" id="KW-0460">Magnesium</keyword>
<dbReference type="InterPro" id="IPR004532">
    <property type="entry name" value="Phe-tRNA-ligase_IIc_bsu_bact"/>
</dbReference>
<dbReference type="PROSITE" id="PS51447">
    <property type="entry name" value="FDX_ACB"/>
    <property type="match status" value="1"/>
</dbReference>
<evidence type="ECO:0000259" key="14">
    <source>
        <dbReference type="PROSITE" id="PS51447"/>
    </source>
</evidence>
<dbReference type="Proteomes" id="UP000176741">
    <property type="component" value="Unassembled WGS sequence"/>
</dbReference>
<comment type="catalytic activity">
    <reaction evidence="13">
        <text>tRNA(Phe) + L-phenylalanine + ATP = L-phenylalanyl-tRNA(Phe) + AMP + diphosphate + H(+)</text>
        <dbReference type="Rhea" id="RHEA:19413"/>
        <dbReference type="Rhea" id="RHEA-COMP:9668"/>
        <dbReference type="Rhea" id="RHEA-COMP:9699"/>
        <dbReference type="ChEBI" id="CHEBI:15378"/>
        <dbReference type="ChEBI" id="CHEBI:30616"/>
        <dbReference type="ChEBI" id="CHEBI:33019"/>
        <dbReference type="ChEBI" id="CHEBI:58095"/>
        <dbReference type="ChEBI" id="CHEBI:78442"/>
        <dbReference type="ChEBI" id="CHEBI:78531"/>
        <dbReference type="ChEBI" id="CHEBI:456215"/>
        <dbReference type="EC" id="6.1.1.20"/>
    </reaction>
</comment>
<protein>
    <recommendedName>
        <fullName evidence="4">phenylalanine--tRNA ligase</fullName>
        <ecNumber evidence="4">6.1.1.20</ecNumber>
    </recommendedName>
    <alternativeName>
        <fullName evidence="12">Phenylalanyl-tRNA synthetase beta subunit</fullName>
    </alternativeName>
</protein>
<evidence type="ECO:0000256" key="1">
    <source>
        <dbReference type="ARBA" id="ARBA00001946"/>
    </source>
</evidence>
<dbReference type="Pfam" id="PF03483">
    <property type="entry name" value="B3_4"/>
    <property type="match status" value="1"/>
</dbReference>
<keyword evidence="8" id="KW-0067">ATP-binding</keyword>
<dbReference type="Gene3D" id="3.50.40.10">
    <property type="entry name" value="Phenylalanyl-trna Synthetase, Chain B, domain 3"/>
    <property type="match status" value="1"/>
</dbReference>
<evidence type="ECO:0000313" key="17">
    <source>
        <dbReference type="Proteomes" id="UP000176741"/>
    </source>
</evidence>
<dbReference type="InterPro" id="IPR041616">
    <property type="entry name" value="PheRS_beta_core"/>
</dbReference>
<evidence type="ECO:0000256" key="9">
    <source>
        <dbReference type="ARBA" id="ARBA00022842"/>
    </source>
</evidence>
<dbReference type="GO" id="GO:0003723">
    <property type="term" value="F:RNA binding"/>
    <property type="evidence" value="ECO:0007669"/>
    <property type="project" value="InterPro"/>
</dbReference>
<dbReference type="SMART" id="SM00873">
    <property type="entry name" value="B3_4"/>
    <property type="match status" value="1"/>
</dbReference>
<keyword evidence="11" id="KW-0030">Aminoacyl-tRNA synthetase</keyword>
<reference evidence="16 17" key="1">
    <citation type="journal article" date="2016" name="Nat. Commun.">
        <title>Thousands of microbial genomes shed light on interconnected biogeochemical processes in an aquifer system.</title>
        <authorList>
            <person name="Anantharaman K."/>
            <person name="Brown C.T."/>
            <person name="Hug L.A."/>
            <person name="Sharon I."/>
            <person name="Castelle C.J."/>
            <person name="Probst A.J."/>
            <person name="Thomas B.C."/>
            <person name="Singh A."/>
            <person name="Wilkins M.J."/>
            <person name="Karaoz U."/>
            <person name="Brodie E.L."/>
            <person name="Williams K.H."/>
            <person name="Hubbard S.S."/>
            <person name="Banfield J.F."/>
        </authorList>
    </citation>
    <scope>NUCLEOTIDE SEQUENCE [LARGE SCALE GENOMIC DNA]</scope>
</reference>
<comment type="similarity">
    <text evidence="2">Belongs to the phenylalanyl-tRNA synthetase beta subunit family. Type 1 subfamily.</text>
</comment>
<dbReference type="SMART" id="SM00874">
    <property type="entry name" value="B5"/>
    <property type="match status" value="1"/>
</dbReference>
<evidence type="ECO:0000256" key="12">
    <source>
        <dbReference type="ARBA" id="ARBA00033189"/>
    </source>
</evidence>
<dbReference type="SUPFAM" id="SSF46955">
    <property type="entry name" value="Putative DNA-binding domain"/>
    <property type="match status" value="2"/>
</dbReference>
<dbReference type="InterPro" id="IPR045864">
    <property type="entry name" value="aa-tRNA-synth_II/BPL/LPL"/>
</dbReference>
<comment type="subunit">
    <text evidence="3">Tetramer of two alpha and two beta subunits.</text>
</comment>
<dbReference type="GO" id="GO:0005524">
    <property type="term" value="F:ATP binding"/>
    <property type="evidence" value="ECO:0007669"/>
    <property type="project" value="UniProtKB-KW"/>
</dbReference>
<keyword evidence="10" id="KW-0648">Protein biosynthesis</keyword>